<protein>
    <submittedName>
        <fullName evidence="2">AcrB/AcrD/AcrF family protein</fullName>
    </submittedName>
</protein>
<name>A0A1V0GTD4_9RHOB</name>
<feature type="transmembrane region" description="Helical" evidence="1">
    <location>
        <begin position="967"/>
        <end position="993"/>
    </location>
</feature>
<keyword evidence="1" id="KW-0472">Membrane</keyword>
<dbReference type="SUPFAM" id="SSF82866">
    <property type="entry name" value="Multidrug efflux transporter AcrB transmembrane domain"/>
    <property type="match status" value="2"/>
</dbReference>
<keyword evidence="1" id="KW-1133">Transmembrane helix</keyword>
<dbReference type="eggNOG" id="COG0841">
    <property type="taxonomic scope" value="Bacteria"/>
</dbReference>
<dbReference type="Gene3D" id="3.30.70.1320">
    <property type="entry name" value="Multidrug efflux transporter AcrB pore domain like"/>
    <property type="match status" value="1"/>
</dbReference>
<dbReference type="AlphaFoldDB" id="A0A1V0GTD4"/>
<keyword evidence="1" id="KW-0812">Transmembrane</keyword>
<dbReference type="Gene3D" id="1.20.1640.10">
    <property type="entry name" value="Multidrug efflux transporter AcrB transmembrane domain"/>
    <property type="match status" value="2"/>
</dbReference>
<dbReference type="Gene3D" id="3.30.2090.10">
    <property type="entry name" value="Multidrug efflux transporter AcrB TolC docking domain, DN and DC subdomains"/>
    <property type="match status" value="2"/>
</dbReference>
<dbReference type="Pfam" id="PF00873">
    <property type="entry name" value="ACR_tran"/>
    <property type="match status" value="1"/>
</dbReference>
<feature type="transmembrane region" description="Helical" evidence="1">
    <location>
        <begin position="335"/>
        <end position="351"/>
    </location>
</feature>
<feature type="transmembrane region" description="Helical" evidence="1">
    <location>
        <begin position="429"/>
        <end position="449"/>
    </location>
</feature>
<evidence type="ECO:0000313" key="3">
    <source>
        <dbReference type="Proteomes" id="UP000191257"/>
    </source>
</evidence>
<dbReference type="RefSeq" id="WP_080621741.1">
    <property type="nucleotide sequence ID" value="NZ_CAWMZI010000001.1"/>
</dbReference>
<feature type="transmembrane region" description="Helical" evidence="1">
    <location>
        <begin position="936"/>
        <end position="955"/>
    </location>
</feature>
<dbReference type="SUPFAM" id="SSF82714">
    <property type="entry name" value="Multidrug efflux transporter AcrB TolC docking domain, DN and DC subdomains"/>
    <property type="match status" value="2"/>
</dbReference>
<dbReference type="Gene3D" id="3.30.70.1430">
    <property type="entry name" value="Multidrug efflux transporter AcrB pore domain"/>
    <property type="match status" value="2"/>
</dbReference>
<dbReference type="GO" id="GO:0005886">
    <property type="term" value="C:plasma membrane"/>
    <property type="evidence" value="ECO:0007669"/>
    <property type="project" value="TreeGrafter"/>
</dbReference>
<dbReference type="GO" id="GO:0042910">
    <property type="term" value="F:xenobiotic transmembrane transporter activity"/>
    <property type="evidence" value="ECO:0007669"/>
    <property type="project" value="TreeGrafter"/>
</dbReference>
<dbReference type="SUPFAM" id="SSF82693">
    <property type="entry name" value="Multidrug efflux transporter AcrB pore domain, PN1, PN2, PC1 and PC2 subdomains"/>
    <property type="match status" value="3"/>
</dbReference>
<feature type="transmembrane region" description="Helical" evidence="1">
    <location>
        <begin position="358"/>
        <end position="379"/>
    </location>
</feature>
<evidence type="ECO:0000256" key="1">
    <source>
        <dbReference type="SAM" id="Phobius"/>
    </source>
</evidence>
<organism evidence="2 3">
    <name type="scientific">Paracoccus yeei</name>
    <dbReference type="NCBI Taxonomy" id="147645"/>
    <lineage>
        <taxon>Bacteria</taxon>
        <taxon>Pseudomonadati</taxon>
        <taxon>Pseudomonadota</taxon>
        <taxon>Alphaproteobacteria</taxon>
        <taxon>Rhodobacterales</taxon>
        <taxon>Paracoccaceae</taxon>
        <taxon>Paracoccus</taxon>
    </lineage>
</organism>
<accession>A0A1V0GTD4</accession>
<dbReference type="STRING" id="147645.A6J80_12735"/>
<keyword evidence="3" id="KW-1185">Reference proteome</keyword>
<dbReference type="Gene3D" id="3.30.70.1440">
    <property type="entry name" value="Multidrug efflux transporter AcrB pore domain"/>
    <property type="match status" value="1"/>
</dbReference>
<dbReference type="Proteomes" id="UP000191257">
    <property type="component" value="Chromosome"/>
</dbReference>
<feature type="transmembrane region" description="Helical" evidence="1">
    <location>
        <begin position="12"/>
        <end position="29"/>
    </location>
</feature>
<feature type="transmembrane region" description="Helical" evidence="1">
    <location>
        <begin position="461"/>
        <end position="480"/>
    </location>
</feature>
<gene>
    <name evidence="2" type="ORF">A6J80_12735</name>
</gene>
<dbReference type="InterPro" id="IPR027463">
    <property type="entry name" value="AcrB_DN_DC_subdom"/>
</dbReference>
<dbReference type="PANTHER" id="PTHR32063:SF77">
    <property type="entry name" value="ACR FAMILY TRANSPORT PROTEIN"/>
    <property type="match status" value="1"/>
</dbReference>
<feature type="transmembrane region" description="Helical" evidence="1">
    <location>
        <begin position="837"/>
        <end position="857"/>
    </location>
</feature>
<dbReference type="PRINTS" id="PR00702">
    <property type="entry name" value="ACRIFLAVINRP"/>
</dbReference>
<dbReference type="KEGG" id="pye:A6J80_12735"/>
<evidence type="ECO:0000313" key="2">
    <source>
        <dbReference type="EMBL" id="ARC37124.1"/>
    </source>
</evidence>
<reference evidence="2" key="1">
    <citation type="submission" date="2017-12" db="EMBL/GenBank/DDBJ databases">
        <title>FDA dAtabase for Regulatory Grade micrObial Sequences (FDA-ARGOS): Supporting development and validation of Infectious Disease Dx tests.</title>
        <authorList>
            <person name="Campos J."/>
            <person name="Goldberg B."/>
            <person name="Tallon L."/>
            <person name="Sadzewicz L."/>
            <person name="Sengamalay N."/>
            <person name="Ott S."/>
            <person name="Godinez A."/>
            <person name="Nagaraj S."/>
            <person name="Vyas G."/>
            <person name="Aluvathingal J."/>
            <person name="Nadendla S."/>
            <person name="Geyer C."/>
            <person name="Nandy P."/>
            <person name="Hobson J."/>
            <person name="Sichtig H."/>
        </authorList>
    </citation>
    <scope>NUCLEOTIDE SEQUENCE</scope>
    <source>
        <strain evidence="2">FDAARGOS_252</strain>
    </source>
</reference>
<dbReference type="EMBL" id="CP020442">
    <property type="protein sequence ID" value="ARC37124.1"/>
    <property type="molecule type" value="Genomic_DNA"/>
</dbReference>
<feature type="transmembrane region" description="Helical" evidence="1">
    <location>
        <begin position="864"/>
        <end position="884"/>
    </location>
</feature>
<feature type="transmembrane region" description="Helical" evidence="1">
    <location>
        <begin position="515"/>
        <end position="534"/>
    </location>
</feature>
<dbReference type="InterPro" id="IPR001036">
    <property type="entry name" value="Acrflvin-R"/>
</dbReference>
<feature type="transmembrane region" description="Helical" evidence="1">
    <location>
        <begin position="890"/>
        <end position="915"/>
    </location>
</feature>
<proteinExistence type="predicted"/>
<dbReference type="PANTHER" id="PTHR32063">
    <property type="match status" value="1"/>
</dbReference>
<sequence length="1018" mass="107952">MNFSALSIRHPVPPIAIFLVLLLVGLYSFNRLAVTAMPNIDLPLVQVTVSQPGAAPSELVRQVIQPIEDSLASITGVRHITSAATDSAAHLYVEFELETNTDRAVNDVKDAVANVRADLPESIVEPLVKRIDVSGMAILTYAVSNPGQSMEQLSQFVDDVVARDLTTVPGVASITRIGGADRQVNVELDPGRVQAMGLTAAEVSDQLRAKNIDMGGGRGGLAGTEYSIRALGGAEDVARLAATPILIGGGRTVRLDQLGQVSEGPSEERSFALLDGRPVVAFGVFRGTGESDLVAGDGTKARVAEIEARHPGTRIELIDDATTHTAASYHRAMETLYEGAALAVIVVFLFLRNWRATVIAAVALPLSIIPTFFVMHWLGFTLNGISLLAITLVTGILVDDAIVEIENIVRHITMGTPPYEASMEAANEIGLTVIAISFSIVAVFAPVSFMGGIPGQYFKQFGLTVAVSVLFSLLVARLVTPMMAAYLLRRTGHHAAEERDGLLLRALMRVLDWTLAHRGVTLVLGLGVFAGSIWSATLLPTEFIPAQDVGRSQITVETPPGSTIAETEDAARRVSARIAQEPEVRAVFVNGGDGDVTDAKIMVNYGPKDSRERSSFQIEDALKHDLAEMPDLRINFQNEAGASDLEISVLGETEAAATEAAERLMAAMKTLPSLEGVTSSAALQRPEIRIHPRDGVAAELGVTASALATTLRVATLGDTESNLAKFNTGTEQIPIMVRLNHAARRDLMSLRDLRVPSSAGPVPLEAVADVSLSAGATQIERYDRRYQTKVSANLVDGALLGPVNAQVAELQKTVDLPPGTRIQPSGDAEIMAEVFEAFAVAMISGVMLTYVVLVLLFHSFVVPVSILMSLPLAIGGAILALFLTGNSISMAVVIGFLMLMGIVTKNAIMLVEFALSGIDRGVEKRAAILDAVHKRARPIVMTTIAMTAGMVPSALGRGEGAEFSAPMAIAVIGGLLLSTLLSLLFVPSLFSLIHGGQVRAGRWLARRIGLNAASGPAE</sequence>